<evidence type="ECO:0000313" key="3">
    <source>
        <dbReference type="Proteomes" id="UP000241074"/>
    </source>
</evidence>
<feature type="domain" description="RNA polymerase sigma-70 ECF-like HTH" evidence="1">
    <location>
        <begin position="51"/>
        <end position="208"/>
    </location>
</feature>
<protein>
    <recommendedName>
        <fullName evidence="1">RNA polymerase sigma-70 ECF-like HTH domain-containing protein</fullName>
    </recommendedName>
</protein>
<dbReference type="Pfam" id="PF07638">
    <property type="entry name" value="Sigma70_ECF"/>
    <property type="match status" value="1"/>
</dbReference>
<dbReference type="Proteomes" id="UP000241074">
    <property type="component" value="Chromosome"/>
</dbReference>
<dbReference type="Gene3D" id="1.10.10.10">
    <property type="entry name" value="Winged helix-like DNA-binding domain superfamily/Winged helix DNA-binding domain"/>
    <property type="match status" value="1"/>
</dbReference>
<dbReference type="KEGG" id="xba:C7S18_09165"/>
<gene>
    <name evidence="2" type="ORF">C7S18_09165</name>
</gene>
<evidence type="ECO:0000313" key="2">
    <source>
        <dbReference type="EMBL" id="AVP97351.1"/>
    </source>
</evidence>
<dbReference type="GO" id="GO:0006352">
    <property type="term" value="P:DNA-templated transcription initiation"/>
    <property type="evidence" value="ECO:0007669"/>
    <property type="project" value="InterPro"/>
</dbReference>
<name>A0A2P1PR99_9GAMM</name>
<evidence type="ECO:0000259" key="1">
    <source>
        <dbReference type="Pfam" id="PF07638"/>
    </source>
</evidence>
<dbReference type="InterPro" id="IPR011517">
    <property type="entry name" value="RNA_pol_sigma70_ECF-like"/>
</dbReference>
<sequence>MPARSQMAWLASHEAPPCPPPVAAIGRLRRHQPTRIGIVRRPQSAHNQAMQDFDAIYQHVKRLARHELSKHAPMTLNTTALVHEAYVKLSEYGATVEDRQHLVNLVVRAMRQILIDSARRRASSKHGGDIAFQALEPSIPEPTAEFDAEAVTQAIDQIKQAHPRMGQVVEMHFLGGIEFNDIAELLGVDRKTIYRDWTAARVLLTAELAP</sequence>
<dbReference type="AlphaFoldDB" id="A0A2P1PR99"/>
<dbReference type="OrthoDB" id="128473at2"/>
<organism evidence="2 3">
    <name type="scientific">Ahniella affigens</name>
    <dbReference type="NCBI Taxonomy" id="2021234"/>
    <lineage>
        <taxon>Bacteria</taxon>
        <taxon>Pseudomonadati</taxon>
        <taxon>Pseudomonadota</taxon>
        <taxon>Gammaproteobacteria</taxon>
        <taxon>Lysobacterales</taxon>
        <taxon>Rhodanobacteraceae</taxon>
        <taxon>Ahniella</taxon>
    </lineage>
</organism>
<dbReference type="NCBIfam" id="TIGR02937">
    <property type="entry name" value="sigma70-ECF"/>
    <property type="match status" value="1"/>
</dbReference>
<dbReference type="EMBL" id="CP027860">
    <property type="protein sequence ID" value="AVP97351.1"/>
    <property type="molecule type" value="Genomic_DNA"/>
</dbReference>
<dbReference type="GO" id="GO:0003700">
    <property type="term" value="F:DNA-binding transcription factor activity"/>
    <property type="evidence" value="ECO:0007669"/>
    <property type="project" value="InterPro"/>
</dbReference>
<accession>A0A2P1PR99</accession>
<dbReference type="NCBIfam" id="TIGR02999">
    <property type="entry name" value="Sig-70_X6"/>
    <property type="match status" value="1"/>
</dbReference>
<dbReference type="SUPFAM" id="SSF88659">
    <property type="entry name" value="Sigma3 and sigma4 domains of RNA polymerase sigma factors"/>
    <property type="match status" value="1"/>
</dbReference>
<reference evidence="2 3" key="1">
    <citation type="submission" date="2018-03" db="EMBL/GenBank/DDBJ databases">
        <title>Ahniella affigens gen. nov., sp. nov., a gammaproteobacterium isolated from sandy soil near a stream.</title>
        <authorList>
            <person name="Ko Y."/>
            <person name="Kim J.-H."/>
        </authorList>
    </citation>
    <scope>NUCLEOTIDE SEQUENCE [LARGE SCALE GENOMIC DNA]</scope>
    <source>
        <strain evidence="2 3">D13</strain>
    </source>
</reference>
<dbReference type="InterPro" id="IPR013324">
    <property type="entry name" value="RNA_pol_sigma_r3/r4-like"/>
</dbReference>
<dbReference type="InterPro" id="IPR053812">
    <property type="entry name" value="HTH_Sigma70_ECF-like"/>
</dbReference>
<dbReference type="InterPro" id="IPR036388">
    <property type="entry name" value="WH-like_DNA-bd_sf"/>
</dbReference>
<proteinExistence type="predicted"/>
<dbReference type="InterPro" id="IPR014284">
    <property type="entry name" value="RNA_pol_sigma-70_dom"/>
</dbReference>
<keyword evidence="3" id="KW-1185">Reference proteome</keyword>
<reference evidence="2 3" key="2">
    <citation type="submission" date="2018-03" db="EMBL/GenBank/DDBJ databases">
        <authorList>
            <person name="Keele B.F."/>
        </authorList>
    </citation>
    <scope>NUCLEOTIDE SEQUENCE [LARGE SCALE GENOMIC DNA]</scope>
    <source>
        <strain evidence="2 3">D13</strain>
    </source>
</reference>